<feature type="signal peptide" evidence="1">
    <location>
        <begin position="1"/>
        <end position="26"/>
    </location>
</feature>
<proteinExistence type="predicted"/>
<feature type="chain" id="PRO_5032813170" description="Lipoprotein" evidence="1">
    <location>
        <begin position="27"/>
        <end position="157"/>
    </location>
</feature>
<evidence type="ECO:0000313" key="2">
    <source>
        <dbReference type="EMBL" id="NIJ15267.1"/>
    </source>
</evidence>
<dbReference type="RefSeq" id="WP_167301940.1">
    <property type="nucleotide sequence ID" value="NZ_JAASQR010000001.1"/>
</dbReference>
<comment type="caution">
    <text evidence="2">The sequence shown here is derived from an EMBL/GenBank/DDBJ whole genome shotgun (WGS) entry which is preliminary data.</text>
</comment>
<dbReference type="EMBL" id="JAASQR010000001">
    <property type="protein sequence ID" value="NIJ15267.1"/>
    <property type="molecule type" value="Genomic_DNA"/>
</dbReference>
<dbReference type="PROSITE" id="PS51257">
    <property type="entry name" value="PROKAR_LIPOPROTEIN"/>
    <property type="match status" value="1"/>
</dbReference>
<protein>
    <recommendedName>
        <fullName evidence="4">Lipoprotein</fullName>
    </recommendedName>
</protein>
<organism evidence="2 3">
    <name type="scientific">Sphingobium vermicomposti</name>
    <dbReference type="NCBI Taxonomy" id="529005"/>
    <lineage>
        <taxon>Bacteria</taxon>
        <taxon>Pseudomonadati</taxon>
        <taxon>Pseudomonadota</taxon>
        <taxon>Alphaproteobacteria</taxon>
        <taxon>Sphingomonadales</taxon>
        <taxon>Sphingomonadaceae</taxon>
        <taxon>Sphingobium</taxon>
    </lineage>
</organism>
<sequence length="157" mass="16884">MKSNLTFSPGLPMMLALALLGGCSKAVDNQAASNNASQAPAIEVIDDPDTPRADDMNVTVERPTDAWVGRWAGPEGLFLDIQPSSDGRPDHVSITNRDTLDRQAEYSGVSEGATIRFVRDGRDVTIRPGTGAETGFKYLADKSDCLILIPGREGYCR</sequence>
<evidence type="ECO:0000256" key="1">
    <source>
        <dbReference type="SAM" id="SignalP"/>
    </source>
</evidence>
<evidence type="ECO:0008006" key="4">
    <source>
        <dbReference type="Google" id="ProtNLM"/>
    </source>
</evidence>
<reference evidence="2 3" key="1">
    <citation type="submission" date="2020-03" db="EMBL/GenBank/DDBJ databases">
        <title>Genomic Encyclopedia of Type Strains, Phase IV (KMG-IV): sequencing the most valuable type-strain genomes for metagenomic binning, comparative biology and taxonomic classification.</title>
        <authorList>
            <person name="Goeker M."/>
        </authorList>
    </citation>
    <scope>NUCLEOTIDE SEQUENCE [LARGE SCALE GENOMIC DNA]</scope>
    <source>
        <strain evidence="2 3">DSM 21299</strain>
    </source>
</reference>
<keyword evidence="1" id="KW-0732">Signal</keyword>
<name>A0A846LZF4_9SPHN</name>
<dbReference type="Proteomes" id="UP000576821">
    <property type="component" value="Unassembled WGS sequence"/>
</dbReference>
<evidence type="ECO:0000313" key="3">
    <source>
        <dbReference type="Proteomes" id="UP000576821"/>
    </source>
</evidence>
<accession>A0A846LZF4</accession>
<dbReference type="AlphaFoldDB" id="A0A846LZF4"/>
<gene>
    <name evidence="2" type="ORF">FHS54_000216</name>
</gene>
<keyword evidence="3" id="KW-1185">Reference proteome</keyword>